<evidence type="ECO:0000313" key="2">
    <source>
        <dbReference type="EMBL" id="CAD9199396.1"/>
    </source>
</evidence>
<dbReference type="GO" id="GO:0042054">
    <property type="term" value="F:histone methyltransferase activity"/>
    <property type="evidence" value="ECO:0007669"/>
    <property type="project" value="TreeGrafter"/>
</dbReference>
<gene>
    <name evidence="2" type="ORF">TCHU04912_LOCUS1629</name>
</gene>
<dbReference type="SUPFAM" id="SSF82199">
    <property type="entry name" value="SET domain"/>
    <property type="match status" value="1"/>
</dbReference>
<protein>
    <recommendedName>
        <fullName evidence="1">SET domain-containing protein</fullName>
    </recommendedName>
</protein>
<dbReference type="InterPro" id="IPR001214">
    <property type="entry name" value="SET_dom"/>
</dbReference>
<accession>A0A7S1WZH9</accession>
<reference evidence="2" key="1">
    <citation type="submission" date="2021-01" db="EMBL/GenBank/DDBJ databases">
        <authorList>
            <person name="Corre E."/>
            <person name="Pelletier E."/>
            <person name="Niang G."/>
            <person name="Scheremetjew M."/>
            <person name="Finn R."/>
            <person name="Kale V."/>
            <person name="Holt S."/>
            <person name="Cochrane G."/>
            <person name="Meng A."/>
            <person name="Brown T."/>
            <person name="Cohen L."/>
        </authorList>
    </citation>
    <scope>NUCLEOTIDE SEQUENCE</scope>
    <source>
        <strain evidence="2">PLY429</strain>
    </source>
</reference>
<dbReference type="PANTHER" id="PTHR45660:SF13">
    <property type="entry name" value="HISTONE-LYSINE N-METHYLTRANSFERASE SETMAR"/>
    <property type="match status" value="1"/>
</dbReference>
<dbReference type="SMART" id="SM00317">
    <property type="entry name" value="SET"/>
    <property type="match status" value="1"/>
</dbReference>
<dbReference type="InterPro" id="IPR046341">
    <property type="entry name" value="SET_dom_sf"/>
</dbReference>
<organism evidence="2">
    <name type="scientific">Tetraselmis chuii</name>
    <dbReference type="NCBI Taxonomy" id="63592"/>
    <lineage>
        <taxon>Eukaryota</taxon>
        <taxon>Viridiplantae</taxon>
        <taxon>Chlorophyta</taxon>
        <taxon>core chlorophytes</taxon>
        <taxon>Chlorodendrophyceae</taxon>
        <taxon>Chlorodendrales</taxon>
        <taxon>Chlorodendraceae</taxon>
        <taxon>Tetraselmis</taxon>
    </lineage>
</organism>
<feature type="domain" description="SET" evidence="1">
    <location>
        <begin position="120"/>
        <end position="275"/>
    </location>
</feature>
<evidence type="ECO:0000259" key="1">
    <source>
        <dbReference type="PROSITE" id="PS50280"/>
    </source>
</evidence>
<dbReference type="AlphaFoldDB" id="A0A7S1WZH9"/>
<dbReference type="InterPro" id="IPR051357">
    <property type="entry name" value="H3K9_HMTase_SUVAR3-9"/>
</dbReference>
<dbReference type="Pfam" id="PF00856">
    <property type="entry name" value="SET"/>
    <property type="match status" value="1"/>
</dbReference>
<dbReference type="GO" id="GO:0003690">
    <property type="term" value="F:double-stranded DNA binding"/>
    <property type="evidence" value="ECO:0007669"/>
    <property type="project" value="TreeGrafter"/>
</dbReference>
<dbReference type="PROSITE" id="PS50280">
    <property type="entry name" value="SET"/>
    <property type="match status" value="1"/>
</dbReference>
<name>A0A7S1WZH9_9CHLO</name>
<proteinExistence type="predicted"/>
<sequence length="305" mass="33754">MTPPPAAKRSACICEDISFGMENKPIPVFNEVDDDTSLPRFRYIKCLRVTKDVMAAIFNAAKSPDKSYMPFSHDPMPATEVYVDPGNGGLATGLRMLSQRGISEVGAPQNLRIVTRGVHLPLEVFKTEVAGWGVRCRERITAGTFICEYGGEVIPFEIAEAREQHTSAYLFELNHFHRSLPLVLEATEERMGCKIDPITRRGIESRCMAAHLKPLSIDAIECGNVARFINNRDIEPNCGVQPVLTAQNHSTIFYSLAIFAIKDIPAGAELNYCYGYNNCGEGTELPDWYRESCGLGRAEDASGRT</sequence>
<dbReference type="PANTHER" id="PTHR45660">
    <property type="entry name" value="HISTONE-LYSINE N-METHYLTRANSFERASE SETMAR"/>
    <property type="match status" value="1"/>
</dbReference>
<dbReference type="EMBL" id="HBGG01003370">
    <property type="protein sequence ID" value="CAD9199396.1"/>
    <property type="molecule type" value="Transcribed_RNA"/>
</dbReference>
<dbReference type="Gene3D" id="2.170.270.10">
    <property type="entry name" value="SET domain"/>
    <property type="match status" value="2"/>
</dbReference>